<dbReference type="NCBIfam" id="TIGR00060">
    <property type="entry name" value="L18_bact"/>
    <property type="match status" value="1"/>
</dbReference>
<dbReference type="GO" id="GO:1990904">
    <property type="term" value="C:ribonucleoprotein complex"/>
    <property type="evidence" value="ECO:0007669"/>
    <property type="project" value="UniProtKB-KW"/>
</dbReference>
<dbReference type="GO" id="GO:0003735">
    <property type="term" value="F:structural constituent of ribosome"/>
    <property type="evidence" value="ECO:0007669"/>
    <property type="project" value="InterPro"/>
</dbReference>
<dbReference type="InterPro" id="IPR057268">
    <property type="entry name" value="Ribosomal_L18"/>
</dbReference>
<evidence type="ECO:0008006" key="7">
    <source>
        <dbReference type="Google" id="ProtNLM"/>
    </source>
</evidence>
<comment type="similarity">
    <text evidence="1">Belongs to the universal ribosomal protein uL18 family.</text>
</comment>
<dbReference type="PANTHER" id="PTHR12899">
    <property type="entry name" value="39S RIBOSOMAL PROTEIN L18, MITOCHONDRIAL"/>
    <property type="match status" value="1"/>
</dbReference>
<dbReference type="AlphaFoldDB" id="A0A382MD83"/>
<accession>A0A382MD83</accession>
<keyword evidence="4" id="KW-0689">Ribosomal protein</keyword>
<protein>
    <recommendedName>
        <fullName evidence="7">50S ribosomal protein L18</fullName>
    </recommendedName>
</protein>
<dbReference type="GO" id="GO:0008097">
    <property type="term" value="F:5S rRNA binding"/>
    <property type="evidence" value="ECO:0007669"/>
    <property type="project" value="TreeGrafter"/>
</dbReference>
<dbReference type="EMBL" id="UINC01092250">
    <property type="protein sequence ID" value="SVC45667.1"/>
    <property type="molecule type" value="Genomic_DNA"/>
</dbReference>
<gene>
    <name evidence="6" type="ORF">METZ01_LOCUS298521</name>
</gene>
<evidence type="ECO:0000256" key="1">
    <source>
        <dbReference type="ARBA" id="ARBA00007116"/>
    </source>
</evidence>
<dbReference type="PANTHER" id="PTHR12899:SF3">
    <property type="entry name" value="LARGE RIBOSOMAL SUBUNIT PROTEIN UL18M"/>
    <property type="match status" value="1"/>
</dbReference>
<evidence type="ECO:0000256" key="2">
    <source>
        <dbReference type="ARBA" id="ARBA00022730"/>
    </source>
</evidence>
<dbReference type="Pfam" id="PF00861">
    <property type="entry name" value="Ribosomal_L18p"/>
    <property type="match status" value="1"/>
</dbReference>
<dbReference type="GO" id="GO:0006412">
    <property type="term" value="P:translation"/>
    <property type="evidence" value="ECO:0007669"/>
    <property type="project" value="InterPro"/>
</dbReference>
<sequence>MKLTTLDRKKFRIRNKLKKSSNNNRFRLSVSRTSKNISAQIIDDKNNTTIISASSNEKSIKILNKKNKFELSEVVAECLAKKAIEKKITKIYFDRGIYKYHGRVKVFAEVLRKNGMKL</sequence>
<evidence type="ECO:0000256" key="4">
    <source>
        <dbReference type="ARBA" id="ARBA00022980"/>
    </source>
</evidence>
<name>A0A382MD83_9ZZZZ</name>
<dbReference type="GO" id="GO:0005840">
    <property type="term" value="C:ribosome"/>
    <property type="evidence" value="ECO:0007669"/>
    <property type="project" value="UniProtKB-KW"/>
</dbReference>
<proteinExistence type="inferred from homology"/>
<dbReference type="SUPFAM" id="SSF53137">
    <property type="entry name" value="Translational machinery components"/>
    <property type="match status" value="1"/>
</dbReference>
<evidence type="ECO:0000256" key="5">
    <source>
        <dbReference type="ARBA" id="ARBA00023274"/>
    </source>
</evidence>
<organism evidence="6">
    <name type="scientific">marine metagenome</name>
    <dbReference type="NCBI Taxonomy" id="408172"/>
    <lineage>
        <taxon>unclassified sequences</taxon>
        <taxon>metagenomes</taxon>
        <taxon>ecological metagenomes</taxon>
    </lineage>
</organism>
<evidence type="ECO:0000256" key="3">
    <source>
        <dbReference type="ARBA" id="ARBA00022884"/>
    </source>
</evidence>
<dbReference type="GO" id="GO:0005737">
    <property type="term" value="C:cytoplasm"/>
    <property type="evidence" value="ECO:0007669"/>
    <property type="project" value="UniProtKB-ARBA"/>
</dbReference>
<dbReference type="CDD" id="cd00432">
    <property type="entry name" value="Ribosomal_L18_L5e"/>
    <property type="match status" value="1"/>
</dbReference>
<dbReference type="Gene3D" id="3.30.420.100">
    <property type="match status" value="1"/>
</dbReference>
<keyword evidence="5" id="KW-0687">Ribonucleoprotein</keyword>
<reference evidence="6" key="1">
    <citation type="submission" date="2018-05" db="EMBL/GenBank/DDBJ databases">
        <authorList>
            <person name="Lanie J.A."/>
            <person name="Ng W.-L."/>
            <person name="Kazmierczak K.M."/>
            <person name="Andrzejewski T.M."/>
            <person name="Davidsen T.M."/>
            <person name="Wayne K.J."/>
            <person name="Tettelin H."/>
            <person name="Glass J.I."/>
            <person name="Rusch D."/>
            <person name="Podicherti R."/>
            <person name="Tsui H.-C.T."/>
            <person name="Winkler M.E."/>
        </authorList>
    </citation>
    <scope>NUCLEOTIDE SEQUENCE</scope>
</reference>
<keyword evidence="3" id="KW-0694">RNA-binding</keyword>
<evidence type="ECO:0000313" key="6">
    <source>
        <dbReference type="EMBL" id="SVC45667.1"/>
    </source>
</evidence>
<dbReference type="InterPro" id="IPR004389">
    <property type="entry name" value="Ribosomal_uL18_bac-type"/>
</dbReference>
<dbReference type="HAMAP" id="MF_01337_B">
    <property type="entry name" value="Ribosomal_uL18_B"/>
    <property type="match status" value="1"/>
</dbReference>
<dbReference type="InterPro" id="IPR005484">
    <property type="entry name" value="Ribosomal_uL18_bac/plant/anim"/>
</dbReference>
<keyword evidence="2" id="KW-0699">rRNA-binding</keyword>